<sequence>MAIMILNTIGYFIKYLIIWPITGAGKYSSNGYSSKKLDSYERKKDRYDYQYVTAVQPTSPSTKATHKTTTAAVTKTVTPTPIGFDTENGILFDVTKVDPSKKEKLSPAAETIHQQLVAEVDKTEEKKEDKVVSTKEIKCPFCDGDNPPDSLFCIKCGASLKPAK</sequence>
<accession>X1EHU5</accession>
<comment type="caution">
    <text evidence="1">The sequence shown here is derived from an EMBL/GenBank/DDBJ whole genome shotgun (WGS) entry which is preliminary data.</text>
</comment>
<reference evidence="1" key="1">
    <citation type="journal article" date="2014" name="Front. Microbiol.">
        <title>High frequency of phylogenetically diverse reductive dehalogenase-homologous genes in deep subseafloor sedimentary metagenomes.</title>
        <authorList>
            <person name="Kawai M."/>
            <person name="Futagami T."/>
            <person name="Toyoda A."/>
            <person name="Takaki Y."/>
            <person name="Nishi S."/>
            <person name="Hori S."/>
            <person name="Arai W."/>
            <person name="Tsubouchi T."/>
            <person name="Morono Y."/>
            <person name="Uchiyama I."/>
            <person name="Ito T."/>
            <person name="Fujiyama A."/>
            <person name="Inagaki F."/>
            <person name="Takami H."/>
        </authorList>
    </citation>
    <scope>NUCLEOTIDE SEQUENCE</scope>
    <source>
        <strain evidence="1">Expedition CK06-06</strain>
    </source>
</reference>
<dbReference type="AlphaFoldDB" id="X1EHU5"/>
<protein>
    <recommendedName>
        <fullName evidence="2">Zinc-ribbon domain-containing protein</fullName>
    </recommendedName>
</protein>
<proteinExistence type="predicted"/>
<gene>
    <name evidence="1" type="ORF">S03H2_23674</name>
</gene>
<evidence type="ECO:0000313" key="1">
    <source>
        <dbReference type="EMBL" id="GAH32167.1"/>
    </source>
</evidence>
<name>X1EHU5_9ZZZZ</name>
<feature type="non-terminal residue" evidence="1">
    <location>
        <position position="164"/>
    </location>
</feature>
<organism evidence="1">
    <name type="scientific">marine sediment metagenome</name>
    <dbReference type="NCBI Taxonomy" id="412755"/>
    <lineage>
        <taxon>unclassified sequences</taxon>
        <taxon>metagenomes</taxon>
        <taxon>ecological metagenomes</taxon>
    </lineage>
</organism>
<dbReference type="EMBL" id="BARU01012981">
    <property type="protein sequence ID" value="GAH32167.1"/>
    <property type="molecule type" value="Genomic_DNA"/>
</dbReference>
<evidence type="ECO:0008006" key="2">
    <source>
        <dbReference type="Google" id="ProtNLM"/>
    </source>
</evidence>